<evidence type="ECO:0000313" key="2">
    <source>
        <dbReference type="EMBL" id="KAG7380702.1"/>
    </source>
</evidence>
<evidence type="ECO:0008006" key="4">
    <source>
        <dbReference type="Google" id="ProtNLM"/>
    </source>
</evidence>
<dbReference type="EMBL" id="JAGDFL010000846">
    <property type="protein sequence ID" value="KAG7380702.1"/>
    <property type="molecule type" value="Genomic_DNA"/>
</dbReference>
<reference evidence="2" key="1">
    <citation type="submission" date="2021-02" db="EMBL/GenBank/DDBJ databases">
        <authorList>
            <person name="Palmer J.M."/>
        </authorList>
    </citation>
    <scope>NUCLEOTIDE SEQUENCE</scope>
    <source>
        <strain evidence="2">SCRP23</strain>
    </source>
</reference>
<feature type="region of interest" description="Disordered" evidence="1">
    <location>
        <begin position="1"/>
        <end position="21"/>
    </location>
</feature>
<keyword evidence="3" id="KW-1185">Reference proteome</keyword>
<name>A0A8T1VHJ6_9STRA</name>
<accession>A0A8T1VHJ6</accession>
<comment type="caution">
    <text evidence="2">The sequence shown here is derived from an EMBL/GenBank/DDBJ whole genome shotgun (WGS) entry which is preliminary data.</text>
</comment>
<evidence type="ECO:0000256" key="1">
    <source>
        <dbReference type="SAM" id="MobiDB-lite"/>
    </source>
</evidence>
<protein>
    <recommendedName>
        <fullName evidence="4">BZIP domain-containing protein</fullName>
    </recommendedName>
</protein>
<organism evidence="2 3">
    <name type="scientific">Phytophthora boehmeriae</name>
    <dbReference type="NCBI Taxonomy" id="109152"/>
    <lineage>
        <taxon>Eukaryota</taxon>
        <taxon>Sar</taxon>
        <taxon>Stramenopiles</taxon>
        <taxon>Oomycota</taxon>
        <taxon>Peronosporomycetes</taxon>
        <taxon>Peronosporales</taxon>
        <taxon>Peronosporaceae</taxon>
        <taxon>Phytophthora</taxon>
    </lineage>
</organism>
<dbReference type="Proteomes" id="UP000693981">
    <property type="component" value="Unassembled WGS sequence"/>
</dbReference>
<dbReference type="AlphaFoldDB" id="A0A8T1VHJ6"/>
<dbReference type="CDD" id="cd14686">
    <property type="entry name" value="bZIP"/>
    <property type="match status" value="1"/>
</dbReference>
<sequence>MQSKKLRLSPPSKDSKMSFDEWKKARRREQIRVSGANYRKRKREHEAQTIKVIAALKQEIKALETTVNDLRPKSSHFFQSIVDFYLALKSGDEKQQQRPDARKYEQTHGCTPALQFLAELMREEFDSVESLKLHWLWYRTQFRDFQFSIVSCERFNVENHVLIKVTGELRLGIVNREQSGYETVACPVLQQFEVEEGEQGEVRITSEVDLVRGIAAMKSGQSHPELVLTALQCLSENFCMWIRS</sequence>
<dbReference type="OrthoDB" id="6369905at2759"/>
<gene>
    <name evidence="2" type="ORF">PHYBOEH_011340</name>
</gene>
<proteinExistence type="predicted"/>
<evidence type="ECO:0000313" key="3">
    <source>
        <dbReference type="Proteomes" id="UP000693981"/>
    </source>
</evidence>